<dbReference type="InterPro" id="IPR016181">
    <property type="entry name" value="Acyl_CoA_acyltransferase"/>
</dbReference>
<dbReference type="EMBL" id="VMHM01000011">
    <property type="protein sequence ID" value="TSJ98344.1"/>
    <property type="molecule type" value="Genomic_DNA"/>
</dbReference>
<comment type="caution">
    <text evidence="5">Lacks conserved residue(s) required for the propagation of feature annotation.</text>
</comment>
<name>A0A556SB40_9GAMM</name>
<feature type="active site" description="Proton acceptor" evidence="5">
    <location>
        <position position="107"/>
    </location>
</feature>
<feature type="binding site" evidence="5">
    <location>
        <position position="112"/>
    </location>
    <ligand>
        <name>acetyl-CoA</name>
        <dbReference type="ChEBI" id="CHEBI:57288"/>
    </ligand>
</feature>
<dbReference type="GO" id="GO:0008999">
    <property type="term" value="F:protein-N-terminal-alanine acetyltransferase activity"/>
    <property type="evidence" value="ECO:0007669"/>
    <property type="project" value="UniProtKB-UniRule"/>
</dbReference>
<dbReference type="HAMAP" id="MF_02210">
    <property type="entry name" value="RimI"/>
    <property type="match status" value="1"/>
</dbReference>
<evidence type="ECO:0000256" key="6">
    <source>
        <dbReference type="RuleBase" id="RU363094"/>
    </source>
</evidence>
<evidence type="ECO:0000313" key="8">
    <source>
        <dbReference type="EMBL" id="TSJ98344.1"/>
    </source>
</evidence>
<dbReference type="PANTHER" id="PTHR43420">
    <property type="entry name" value="ACETYLTRANSFERASE"/>
    <property type="match status" value="1"/>
</dbReference>
<dbReference type="InterPro" id="IPR050680">
    <property type="entry name" value="YpeA/RimI_acetyltransf"/>
</dbReference>
<keyword evidence="2 5" id="KW-0963">Cytoplasm</keyword>
<evidence type="ECO:0000259" key="7">
    <source>
        <dbReference type="PROSITE" id="PS51186"/>
    </source>
</evidence>
<dbReference type="InterPro" id="IPR006464">
    <property type="entry name" value="AcTrfase_RimI/Ard1"/>
</dbReference>
<comment type="function">
    <text evidence="5 6">Acetylates the N-terminal alanine of ribosomal protein bS18.</text>
</comment>
<comment type="catalytic activity">
    <reaction evidence="5 6">
        <text>N-terminal L-alanyl-[ribosomal protein bS18] + acetyl-CoA = N-terminal N(alpha)-acetyl-L-alanyl-[ribosomal protein bS18] + CoA + H(+)</text>
        <dbReference type="Rhea" id="RHEA:43756"/>
        <dbReference type="Rhea" id="RHEA-COMP:10676"/>
        <dbReference type="Rhea" id="RHEA-COMP:10677"/>
        <dbReference type="ChEBI" id="CHEBI:15378"/>
        <dbReference type="ChEBI" id="CHEBI:57287"/>
        <dbReference type="ChEBI" id="CHEBI:57288"/>
        <dbReference type="ChEBI" id="CHEBI:64718"/>
        <dbReference type="ChEBI" id="CHEBI:83683"/>
        <dbReference type="EC" id="2.3.1.266"/>
    </reaction>
</comment>
<evidence type="ECO:0000256" key="4">
    <source>
        <dbReference type="ARBA" id="ARBA00023315"/>
    </source>
</evidence>
<feature type="binding site" evidence="5">
    <location>
        <begin position="69"/>
        <end position="71"/>
    </location>
    <ligand>
        <name>acetyl-CoA</name>
        <dbReference type="ChEBI" id="CHEBI:57288"/>
    </ligand>
</feature>
<protein>
    <recommendedName>
        <fullName evidence="5 6">[Ribosomal protein bS18]-alanine N-acetyltransferase</fullName>
        <ecNumber evidence="5 6">2.3.1.266</ecNumber>
    </recommendedName>
</protein>
<evidence type="ECO:0000256" key="1">
    <source>
        <dbReference type="ARBA" id="ARBA00005395"/>
    </source>
</evidence>
<dbReference type="InterPro" id="IPR000182">
    <property type="entry name" value="GNAT_dom"/>
</dbReference>
<comment type="similarity">
    <text evidence="1 5 6">Belongs to the acetyltransferase family. RimI subfamily.</text>
</comment>
<comment type="subcellular location">
    <subcellularLocation>
        <location evidence="5 6">Cytoplasm</location>
    </subcellularLocation>
</comment>
<dbReference type="NCBIfam" id="TIGR01575">
    <property type="entry name" value="rimI"/>
    <property type="match status" value="1"/>
</dbReference>
<sequence length="153" mass="17546">MKTISILNHNDLTEAFALEQLCHTLPWSKTTFFSNQGDRYLNLKLTIDNKIIGFCICQLVADEANLFNIAIHPEFRQKGLAKELLNKLIEELMSLNSNKPIASLWLEVRKSNDAAIRLYHSLGFNQITIRKNYYPTVDGKQEDAIIMAYTLTL</sequence>
<reference evidence="8 9" key="1">
    <citation type="submission" date="2019-07" db="EMBL/GenBank/DDBJ databases">
        <title>Gilliamella genomes.</title>
        <authorList>
            <person name="Zheng H."/>
        </authorList>
    </citation>
    <scope>NUCLEOTIDE SEQUENCE [LARGE SCALE GENOMIC DNA]</scope>
    <source>
        <strain evidence="8 9">W8127</strain>
    </source>
</reference>
<dbReference type="RefSeq" id="WP_086308598.1">
    <property type="nucleotide sequence ID" value="NZ_CAMLBV010000013.1"/>
</dbReference>
<accession>A0A556SB40</accession>
<evidence type="ECO:0000256" key="3">
    <source>
        <dbReference type="ARBA" id="ARBA00022679"/>
    </source>
</evidence>
<organism evidence="8 9">
    <name type="scientific">Gilliamella apicola</name>
    <dbReference type="NCBI Taxonomy" id="1196095"/>
    <lineage>
        <taxon>Bacteria</taxon>
        <taxon>Pseudomonadati</taxon>
        <taxon>Pseudomonadota</taxon>
        <taxon>Gammaproteobacteria</taxon>
        <taxon>Orbales</taxon>
        <taxon>Orbaceae</taxon>
        <taxon>Gilliamella</taxon>
    </lineage>
</organism>
<evidence type="ECO:0000313" key="9">
    <source>
        <dbReference type="Proteomes" id="UP000319483"/>
    </source>
</evidence>
<dbReference type="CDD" id="cd04301">
    <property type="entry name" value="NAT_SF"/>
    <property type="match status" value="1"/>
</dbReference>
<comment type="caution">
    <text evidence="8">The sequence shown here is derived from an EMBL/GenBank/DDBJ whole genome shotgun (WGS) entry which is preliminary data.</text>
</comment>
<dbReference type="AlphaFoldDB" id="A0A556SB40"/>
<dbReference type="Gene3D" id="3.40.630.30">
    <property type="match status" value="1"/>
</dbReference>
<dbReference type="PANTHER" id="PTHR43420:SF44">
    <property type="entry name" value="ACETYLTRANSFERASE YPEA"/>
    <property type="match status" value="1"/>
</dbReference>
<dbReference type="InterPro" id="IPR043690">
    <property type="entry name" value="RimI"/>
</dbReference>
<dbReference type="PROSITE" id="PS51186">
    <property type="entry name" value="GNAT"/>
    <property type="match status" value="1"/>
</dbReference>
<feature type="domain" description="N-acetyltransferase" evidence="7">
    <location>
        <begin position="2"/>
        <end position="152"/>
    </location>
</feature>
<evidence type="ECO:0000256" key="5">
    <source>
        <dbReference type="HAMAP-Rule" id="MF_02210"/>
    </source>
</evidence>
<keyword evidence="3 5" id="KW-0808">Transferase</keyword>
<dbReference type="SUPFAM" id="SSF55729">
    <property type="entry name" value="Acyl-CoA N-acyltransferases (Nat)"/>
    <property type="match status" value="1"/>
</dbReference>
<dbReference type="GO" id="GO:0005737">
    <property type="term" value="C:cytoplasm"/>
    <property type="evidence" value="ECO:0007669"/>
    <property type="project" value="UniProtKB-SubCell"/>
</dbReference>
<dbReference type="EC" id="2.3.1.266" evidence="5 6"/>
<evidence type="ECO:0000256" key="2">
    <source>
        <dbReference type="ARBA" id="ARBA00022490"/>
    </source>
</evidence>
<feature type="active site" description="Proton donor" evidence="5">
    <location>
        <position position="119"/>
    </location>
</feature>
<dbReference type="NCBIfam" id="NF007025">
    <property type="entry name" value="PRK09491.1"/>
    <property type="match status" value="1"/>
</dbReference>
<dbReference type="Pfam" id="PF00583">
    <property type="entry name" value="Acetyltransf_1"/>
    <property type="match status" value="1"/>
</dbReference>
<proteinExistence type="inferred from homology"/>
<keyword evidence="4 5" id="KW-0012">Acyltransferase</keyword>
<dbReference type="Proteomes" id="UP000319483">
    <property type="component" value="Unassembled WGS sequence"/>
</dbReference>
<gene>
    <name evidence="5 8" type="primary">rimI</name>
    <name evidence="8" type="ORF">FPQ15_09180</name>
</gene>